<evidence type="ECO:0000313" key="2">
    <source>
        <dbReference type="Proteomes" id="UP001152795"/>
    </source>
</evidence>
<dbReference type="InterPro" id="IPR012337">
    <property type="entry name" value="RNaseH-like_sf"/>
</dbReference>
<dbReference type="Gene3D" id="3.30.420.10">
    <property type="entry name" value="Ribonuclease H-like superfamily/Ribonuclease H"/>
    <property type="match status" value="1"/>
</dbReference>
<sequence>MNQDQETLRVHLRGSLLDILGQLQNLDSGQLDSISLRLEQIAFHILRLCGVNLVDDEIQHFVSQALHCLQGVEEFYAEVPFVAESVHSGRRGRPSFNISCEQLNYFLNYQFSVKDIACALGVSQSTIFRRMRDNGLQIRQNTNVMSDEELDGKITQVLQEFPNAGYRRVMSQLVVNGLKPSQIQVRESMRRVNPQGVALRWLRLTPRRQYRVSGPLALWHIDGNHKLIRWRMVIHGGIDGYTRIPVFLKCSDNNRAETVLSCFENAVHEYDLPSRVRSDKGGENTSVSLYMLQHPLRGPGRGSMITGRSVHNQRIERLWRDLFEGVSHIYYHLFYHLEDNGIFDSSNREDIFSLHYVYIPRINRHLEVWRQGYLQHRIRTAGNRTPMQLYILGLLQYRNSQHVAVRDLYEPTTMEEFEEYGIDWDGPLPADGDMDVEAVMVPETNCPLSQEDYRELSCSINPLRESNSHGIDIYVEVKEFVRTHC</sequence>
<dbReference type="OrthoDB" id="2686689at2759"/>
<gene>
    <name evidence="1" type="ORF">PACLA_8A084179</name>
</gene>
<name>A0A7D9LF51_PARCT</name>
<accession>A0A7D9LF51</accession>
<organism evidence="1 2">
    <name type="scientific">Paramuricea clavata</name>
    <name type="common">Red gorgonian</name>
    <name type="synonym">Violescent sea-whip</name>
    <dbReference type="NCBI Taxonomy" id="317549"/>
    <lineage>
        <taxon>Eukaryota</taxon>
        <taxon>Metazoa</taxon>
        <taxon>Cnidaria</taxon>
        <taxon>Anthozoa</taxon>
        <taxon>Octocorallia</taxon>
        <taxon>Malacalcyonacea</taxon>
        <taxon>Plexauridae</taxon>
        <taxon>Paramuricea</taxon>
    </lineage>
</organism>
<proteinExistence type="predicted"/>
<dbReference type="PROSITE" id="PS50994">
    <property type="entry name" value="INTEGRASE"/>
    <property type="match status" value="1"/>
</dbReference>
<dbReference type="InterPro" id="IPR058913">
    <property type="entry name" value="Integrase_dom_put"/>
</dbReference>
<protein>
    <submittedName>
        <fullName evidence="1">Uncharacterized protein LOC110239820</fullName>
    </submittedName>
</protein>
<dbReference type="InterPro" id="IPR001584">
    <property type="entry name" value="Integrase_cat-core"/>
</dbReference>
<dbReference type="GO" id="GO:0015074">
    <property type="term" value="P:DNA integration"/>
    <property type="evidence" value="ECO:0007669"/>
    <property type="project" value="InterPro"/>
</dbReference>
<dbReference type="SUPFAM" id="SSF53098">
    <property type="entry name" value="Ribonuclease H-like"/>
    <property type="match status" value="1"/>
</dbReference>
<dbReference type="GO" id="GO:0003676">
    <property type="term" value="F:nucleic acid binding"/>
    <property type="evidence" value="ECO:0007669"/>
    <property type="project" value="InterPro"/>
</dbReference>
<dbReference type="Pfam" id="PF24764">
    <property type="entry name" value="rva_4"/>
    <property type="match status" value="1"/>
</dbReference>
<dbReference type="AlphaFoldDB" id="A0A7D9LF51"/>
<dbReference type="EMBL" id="CACRXK020017796">
    <property type="protein sequence ID" value="CAB4031642.1"/>
    <property type="molecule type" value="Genomic_DNA"/>
</dbReference>
<evidence type="ECO:0000313" key="1">
    <source>
        <dbReference type="EMBL" id="CAB4031642.1"/>
    </source>
</evidence>
<dbReference type="InterPro" id="IPR036397">
    <property type="entry name" value="RNaseH_sf"/>
</dbReference>
<comment type="caution">
    <text evidence="1">The sequence shown here is derived from an EMBL/GenBank/DDBJ whole genome shotgun (WGS) entry which is preliminary data.</text>
</comment>
<dbReference type="PANTHER" id="PTHR46791:SF5">
    <property type="entry name" value="CLR5 DOMAIN-CONTAINING PROTEIN-RELATED"/>
    <property type="match status" value="1"/>
</dbReference>
<dbReference type="PANTHER" id="PTHR46791">
    <property type="entry name" value="EXPRESSED PROTEIN"/>
    <property type="match status" value="1"/>
</dbReference>
<reference evidence="1" key="1">
    <citation type="submission" date="2020-04" db="EMBL/GenBank/DDBJ databases">
        <authorList>
            <person name="Alioto T."/>
            <person name="Alioto T."/>
            <person name="Gomez Garrido J."/>
        </authorList>
    </citation>
    <scope>NUCLEOTIDE SEQUENCE</scope>
    <source>
        <strain evidence="1">A484AB</strain>
    </source>
</reference>
<dbReference type="Proteomes" id="UP001152795">
    <property type="component" value="Unassembled WGS sequence"/>
</dbReference>
<keyword evidence="2" id="KW-1185">Reference proteome</keyword>